<organism evidence="1 2">
    <name type="scientific">Nocardioides soli</name>
    <dbReference type="NCBI Taxonomy" id="1036020"/>
    <lineage>
        <taxon>Bacteria</taxon>
        <taxon>Bacillati</taxon>
        <taxon>Actinomycetota</taxon>
        <taxon>Actinomycetes</taxon>
        <taxon>Propionibacteriales</taxon>
        <taxon>Nocardioidaceae</taxon>
        <taxon>Nocardioides</taxon>
    </lineage>
</organism>
<dbReference type="Pfam" id="PF13704">
    <property type="entry name" value="Glyco_tranf_2_4"/>
    <property type="match status" value="1"/>
</dbReference>
<protein>
    <recommendedName>
        <fullName evidence="3">Glycosyltransferase family 2 protein</fullName>
    </recommendedName>
</protein>
<dbReference type="Proteomes" id="UP000589626">
    <property type="component" value="Unassembled WGS sequence"/>
</dbReference>
<accession>A0A7W4VUU6</accession>
<name>A0A7W4VUU6_9ACTN</name>
<evidence type="ECO:0000313" key="1">
    <source>
        <dbReference type="EMBL" id="MBB3042201.1"/>
    </source>
</evidence>
<dbReference type="EMBL" id="JACHWR010000001">
    <property type="protein sequence ID" value="MBB3042201.1"/>
    <property type="molecule type" value="Genomic_DNA"/>
</dbReference>
<dbReference type="InterPro" id="IPR029044">
    <property type="entry name" value="Nucleotide-diphossugar_trans"/>
</dbReference>
<dbReference type="AlphaFoldDB" id="A0A7W4VUU6"/>
<evidence type="ECO:0008006" key="3">
    <source>
        <dbReference type="Google" id="ProtNLM"/>
    </source>
</evidence>
<sequence>MSGRVKLCAIAMNEGPYLVDWVFHHLRFGFDGVEIWVNGSHDPSLQILRGLRAVDDRVELRDADDLLKDSVHRGKYFQYRAYTRQARKAAREGYTHIAFLDLDEYWLPRDFASGIHDFLPGDSEVNVVSFPWYLDVPDHARAAFSHPLADPTRVRPDPHVKSVVRLDDRAVQFRPHTARTTSGTRLLVRDPFPLVDERAQQWGSFVPADHRVDSDRLPEAFVLHAIHRSETEYVGSLTKVIRRSPTDSLYRTNRRGYVAYRGPTLGLDLPTPGLTDYFEALARFRAAAGVDELVQDAELHVRRRAESVLEAAVADRGVMERLRGAFRGLSVPELDRRYPGWDHHLEWHVDEVSRAEGGAANVAGWAYFVNTDSELEFAFRDAAGHEWPPDAVLRTSRPDVARVHPGAPPDCGFQISCPAGPAADLSQVSLLVRPRGGTVWSVLPLPADLAGARTTVPVQGRPDAP</sequence>
<comment type="caution">
    <text evidence="1">The sequence shown here is derived from an EMBL/GenBank/DDBJ whole genome shotgun (WGS) entry which is preliminary data.</text>
</comment>
<proteinExistence type="predicted"/>
<evidence type="ECO:0000313" key="2">
    <source>
        <dbReference type="Proteomes" id="UP000589626"/>
    </source>
</evidence>
<keyword evidence="2" id="KW-1185">Reference proteome</keyword>
<reference evidence="1 2" key="1">
    <citation type="submission" date="2020-08" db="EMBL/GenBank/DDBJ databases">
        <title>Sequencing the genomes of 1000 actinobacteria strains.</title>
        <authorList>
            <person name="Klenk H.-P."/>
        </authorList>
    </citation>
    <scope>NUCLEOTIDE SEQUENCE [LARGE SCALE GENOMIC DNA]</scope>
    <source>
        <strain evidence="1 2">DSM 105498</strain>
    </source>
</reference>
<dbReference type="RefSeq" id="WP_183592014.1">
    <property type="nucleotide sequence ID" value="NZ_JACHWR010000001.1"/>
</dbReference>
<gene>
    <name evidence="1" type="ORF">FHU40_002002</name>
</gene>
<dbReference type="SUPFAM" id="SSF53448">
    <property type="entry name" value="Nucleotide-diphospho-sugar transferases"/>
    <property type="match status" value="1"/>
</dbReference>